<dbReference type="eggNOG" id="KOG1472">
    <property type="taxonomic scope" value="Eukaryota"/>
</dbReference>
<dbReference type="InterPro" id="IPR028938">
    <property type="entry name" value="Rsf1-like"/>
</dbReference>
<evidence type="ECO:0000313" key="1">
    <source>
        <dbReference type="EMBL" id="EEY67753.1"/>
    </source>
</evidence>
<dbReference type="PANTHER" id="PTHR14296">
    <property type="entry name" value="REMODELING AND SPACING FACTOR 1"/>
    <property type="match status" value="1"/>
</dbReference>
<protein>
    <submittedName>
        <fullName evidence="1">Uncharacterized protein</fullName>
    </submittedName>
</protein>
<dbReference type="EMBL" id="DS028182">
    <property type="protein sequence ID" value="EEY67753.1"/>
    <property type="molecule type" value="Genomic_DNA"/>
</dbReference>
<dbReference type="OrthoDB" id="21449at2759"/>
<dbReference type="Proteomes" id="UP000006643">
    <property type="component" value="Unassembled WGS sequence"/>
</dbReference>
<accession>D0NXF3</accession>
<dbReference type="VEuPathDB" id="FungiDB:PITG_17984"/>
<dbReference type="AlphaFoldDB" id="D0NXF3"/>
<dbReference type="STRING" id="403677.D0NXF3"/>
<proteinExistence type="predicted"/>
<dbReference type="OMA" id="NDNEAIM"/>
<dbReference type="GeneID" id="9463870"/>
<dbReference type="PANTHER" id="PTHR14296:SF3">
    <property type="entry name" value="DIKAR, ISOFORM F"/>
    <property type="match status" value="1"/>
</dbReference>
<dbReference type="HOGENOM" id="CLU_116510_0_0_1"/>
<evidence type="ECO:0000313" key="2">
    <source>
        <dbReference type="Proteomes" id="UP000006643"/>
    </source>
</evidence>
<dbReference type="InParanoid" id="D0NXF3"/>
<name>D0NXF3_PHYIT</name>
<gene>
    <name evidence="1" type="ORF">PITG_17984</name>
</gene>
<dbReference type="GO" id="GO:0031213">
    <property type="term" value="C:RSF complex"/>
    <property type="evidence" value="ECO:0007669"/>
    <property type="project" value="InterPro"/>
</dbReference>
<dbReference type="GO" id="GO:0006355">
    <property type="term" value="P:regulation of DNA-templated transcription"/>
    <property type="evidence" value="ECO:0007669"/>
    <property type="project" value="InterPro"/>
</dbReference>
<reference evidence="2" key="1">
    <citation type="journal article" date="2009" name="Nature">
        <title>Genome sequence and analysis of the Irish potato famine pathogen Phytophthora infestans.</title>
        <authorList>
            <consortium name="The Broad Institute Genome Sequencing Platform"/>
            <person name="Haas B.J."/>
            <person name="Kamoun S."/>
            <person name="Zody M.C."/>
            <person name="Jiang R.H."/>
            <person name="Handsaker R.E."/>
            <person name="Cano L.M."/>
            <person name="Grabherr M."/>
            <person name="Kodira C.D."/>
            <person name="Raffaele S."/>
            <person name="Torto-Alalibo T."/>
            <person name="Bozkurt T.O."/>
            <person name="Ah-Fong A.M."/>
            <person name="Alvarado L."/>
            <person name="Anderson V.L."/>
            <person name="Armstrong M.R."/>
            <person name="Avrova A."/>
            <person name="Baxter L."/>
            <person name="Beynon J."/>
            <person name="Boevink P.C."/>
            <person name="Bollmann S.R."/>
            <person name="Bos J.I."/>
            <person name="Bulone V."/>
            <person name="Cai G."/>
            <person name="Cakir C."/>
            <person name="Carrington J.C."/>
            <person name="Chawner M."/>
            <person name="Conti L."/>
            <person name="Costanzo S."/>
            <person name="Ewan R."/>
            <person name="Fahlgren N."/>
            <person name="Fischbach M.A."/>
            <person name="Fugelstad J."/>
            <person name="Gilroy E.M."/>
            <person name="Gnerre S."/>
            <person name="Green P.J."/>
            <person name="Grenville-Briggs L.J."/>
            <person name="Griffith J."/>
            <person name="Grunwald N.J."/>
            <person name="Horn K."/>
            <person name="Horner N.R."/>
            <person name="Hu C.H."/>
            <person name="Huitema E."/>
            <person name="Jeong D.H."/>
            <person name="Jones A.M."/>
            <person name="Jones J.D."/>
            <person name="Jones R.W."/>
            <person name="Karlsson E.K."/>
            <person name="Kunjeti S.G."/>
            <person name="Lamour K."/>
            <person name="Liu Z."/>
            <person name="Ma L."/>
            <person name="Maclean D."/>
            <person name="Chibucos M.C."/>
            <person name="McDonald H."/>
            <person name="McWalters J."/>
            <person name="Meijer H.J."/>
            <person name="Morgan W."/>
            <person name="Morris P.F."/>
            <person name="Munro C.A."/>
            <person name="O'Neill K."/>
            <person name="Ospina-Giraldo M."/>
            <person name="Pinzon A."/>
            <person name="Pritchard L."/>
            <person name="Ramsahoye B."/>
            <person name="Ren Q."/>
            <person name="Restrepo S."/>
            <person name="Roy S."/>
            <person name="Sadanandom A."/>
            <person name="Savidor A."/>
            <person name="Schornack S."/>
            <person name="Schwartz D.C."/>
            <person name="Schumann U.D."/>
            <person name="Schwessinger B."/>
            <person name="Seyer L."/>
            <person name="Sharpe T."/>
            <person name="Silvar C."/>
            <person name="Song J."/>
            <person name="Studholme D.J."/>
            <person name="Sykes S."/>
            <person name="Thines M."/>
            <person name="van de Vondervoort P.J."/>
            <person name="Phuntumart V."/>
            <person name="Wawra S."/>
            <person name="Weide R."/>
            <person name="Win J."/>
            <person name="Young C."/>
            <person name="Zhou S."/>
            <person name="Fry W."/>
            <person name="Meyers B.C."/>
            <person name="van West P."/>
            <person name="Ristaino J."/>
            <person name="Govers F."/>
            <person name="Birch P.R."/>
            <person name="Whisson S.C."/>
            <person name="Judelson H.S."/>
            <person name="Nusbaum C."/>
        </authorList>
    </citation>
    <scope>NUCLEOTIDE SEQUENCE [LARGE SCALE GENOMIC DNA]</scope>
    <source>
        <strain evidence="2">T30-4</strain>
    </source>
</reference>
<dbReference type="KEGG" id="pif:PITG_17984"/>
<dbReference type="RefSeq" id="XP_002997915.1">
    <property type="nucleotide sequence ID" value="XM_002997869.1"/>
</dbReference>
<sequence length="204" mass="23530">MSSSSSTSSDLLLLYHVPPAIAPTELLSNEAILGVSNGDMTNVELLAELHFKLAREHPTAKMEKMVQDWEKTLARKLQENWRKEFTANPMGGGVKILDALCHWKLDTCAEIHKHIANLQKENDNEGIKRLRAGEIGTDDEGVSYWYFDDGCWIYAEDKPRWQLEDRYDTKNRRIWWSLQAPNESDYLLILTRTKTRLLHRCGCP</sequence>
<organism evidence="1 2">
    <name type="scientific">Phytophthora infestans (strain T30-4)</name>
    <name type="common">Potato late blight agent</name>
    <dbReference type="NCBI Taxonomy" id="403677"/>
    <lineage>
        <taxon>Eukaryota</taxon>
        <taxon>Sar</taxon>
        <taxon>Stramenopiles</taxon>
        <taxon>Oomycota</taxon>
        <taxon>Peronosporomycetes</taxon>
        <taxon>Peronosporales</taxon>
        <taxon>Peronosporaceae</taxon>
        <taxon>Phytophthora</taxon>
    </lineage>
</organism>
<keyword evidence="2" id="KW-1185">Reference proteome</keyword>